<accession>A0AAW1HTJ0</accession>
<reference evidence="1 2" key="1">
    <citation type="journal article" date="2024" name="BMC Genomics">
        <title>De novo assembly and annotation of Popillia japonica's genome with initial clues to its potential as an invasive pest.</title>
        <authorList>
            <person name="Cucini C."/>
            <person name="Boschi S."/>
            <person name="Funari R."/>
            <person name="Cardaioli E."/>
            <person name="Iannotti N."/>
            <person name="Marturano G."/>
            <person name="Paoli F."/>
            <person name="Bruttini M."/>
            <person name="Carapelli A."/>
            <person name="Frati F."/>
            <person name="Nardi F."/>
        </authorList>
    </citation>
    <scope>NUCLEOTIDE SEQUENCE [LARGE SCALE GENOMIC DNA]</scope>
    <source>
        <strain evidence="1">DMR45628</strain>
    </source>
</reference>
<evidence type="ECO:0000313" key="1">
    <source>
        <dbReference type="EMBL" id="KAK9679624.1"/>
    </source>
</evidence>
<sequence>MSQFATVMPGIYEHGKHISTARRYIQENFNISEEDLTCGLTMVQKVLLPQFKTKWSKAYRMKERFLNKNYEWLDGDFIGLRAESKSREANMIQVLLNTSTQQKEAVYNVLFKDDGMDVSLTNSSVVAPGSDRPGLHTFDWQRLCIEFMRMYS</sequence>
<proteinExistence type="predicted"/>
<organism evidence="1 2">
    <name type="scientific">Popillia japonica</name>
    <name type="common">Japanese beetle</name>
    <dbReference type="NCBI Taxonomy" id="7064"/>
    <lineage>
        <taxon>Eukaryota</taxon>
        <taxon>Metazoa</taxon>
        <taxon>Ecdysozoa</taxon>
        <taxon>Arthropoda</taxon>
        <taxon>Hexapoda</taxon>
        <taxon>Insecta</taxon>
        <taxon>Pterygota</taxon>
        <taxon>Neoptera</taxon>
        <taxon>Endopterygota</taxon>
        <taxon>Coleoptera</taxon>
        <taxon>Polyphaga</taxon>
        <taxon>Scarabaeiformia</taxon>
        <taxon>Scarabaeidae</taxon>
        <taxon>Rutelinae</taxon>
        <taxon>Popillia</taxon>
    </lineage>
</organism>
<dbReference type="Proteomes" id="UP001458880">
    <property type="component" value="Unassembled WGS sequence"/>
</dbReference>
<evidence type="ECO:0000313" key="2">
    <source>
        <dbReference type="Proteomes" id="UP001458880"/>
    </source>
</evidence>
<evidence type="ECO:0008006" key="3">
    <source>
        <dbReference type="Google" id="ProtNLM"/>
    </source>
</evidence>
<comment type="caution">
    <text evidence="1">The sequence shown here is derived from an EMBL/GenBank/DDBJ whole genome shotgun (WGS) entry which is preliminary data.</text>
</comment>
<gene>
    <name evidence="1" type="ORF">QE152_g39840</name>
</gene>
<dbReference type="EMBL" id="JASPKY010000999">
    <property type="protein sequence ID" value="KAK9679624.1"/>
    <property type="molecule type" value="Genomic_DNA"/>
</dbReference>
<keyword evidence="2" id="KW-1185">Reference proteome</keyword>
<dbReference type="AlphaFoldDB" id="A0AAW1HTJ0"/>
<name>A0AAW1HTJ0_POPJA</name>
<protein>
    <recommendedName>
        <fullName evidence="3">Transposase</fullName>
    </recommendedName>
</protein>